<accession>A0A146K1B5</accession>
<reference evidence="2" key="1">
    <citation type="submission" date="2015-07" db="EMBL/GenBank/DDBJ databases">
        <title>Adaptation to a free-living lifestyle via gene acquisitions in the diplomonad Trepomonas sp. PC1.</title>
        <authorList>
            <person name="Xu F."/>
            <person name="Jerlstrom-Hultqvist J."/>
            <person name="Kolisko M."/>
            <person name="Simpson A.G.B."/>
            <person name="Roger A.J."/>
            <person name="Svard S.G."/>
            <person name="Andersson J.O."/>
        </authorList>
    </citation>
    <scope>NUCLEOTIDE SEQUENCE</scope>
    <source>
        <strain evidence="2">PC1</strain>
    </source>
</reference>
<dbReference type="PROSITE" id="PS50081">
    <property type="entry name" value="ZF_DAG_PE_2"/>
    <property type="match status" value="1"/>
</dbReference>
<dbReference type="AlphaFoldDB" id="A0A146K1B5"/>
<feature type="non-terminal residue" evidence="2">
    <location>
        <position position="798"/>
    </location>
</feature>
<feature type="domain" description="Phorbol-ester/DAG-type" evidence="1">
    <location>
        <begin position="741"/>
        <end position="792"/>
    </location>
</feature>
<proteinExistence type="predicted"/>
<sequence length="798" mass="93717">GSFLYLTSNIPLELMLKIVQNTHSKPLMSFSKEFLSLAKNFDQQTQKFILVKSLIGDKVLLQEFLRLLTFDQDLNLKLQKVDTMLNKVQFCFQFTQKLQQLDLRKRISCQSAAQLVDAYQIVQFLKITQLGYIYLITLLQNFKLLNLQTEMNLLLYFVFCTETQIFSQLDEFSQLPLSEMIKSADQQIKMILLKSLQNYEFKLTKSNAFQVCGLFRQQLIGNGLAFCLICKKQQLIDQEQIKMLEQQLQKYEIDEVDSFFVQKSKIADDYFLELKQIMKTPKLFKRQVLRYIEIMLQILTTNLPVFDESILRVLICQFKDTSMRLNLTIHQIVANEPEEFFNQILIQNKLQELFRVVFELQIKLRSLFMEGALILQTWFIGQLMQSSFPPKEIDMNATVTQQEFQTILIQFHNSTKDLAKPAQREIIPSDQTQILMISQSIQISELEQRMIKERKQTNQSLLKQRIELEISDDLEITIIEQQTKIREPDPQEKYRADTHQRISYQKSGLTLINANKYKYQFEPERAVANKITGFPNYCMIDDFQEDSLDLKQSEIGSKKMLKLSAILNIQEVNFIQQPTMLLKAFPNQKHNKEIKIDQCCKCKALINSASLDYADEETTQSAQQKEDNDGFFCYYTFQCFCFKCSPMFKERIPTVNKPRVVSINALNEIYECIYAQFLSQKQLFKQQGLDKTLKIYCTQRYLKFFGCKNIERKISLFGFSFKDFQVLQKIKIDEYYLDILSHINKCDFCHKKLQTECVQCNQKIQAKEGVKCTQCLLTCHKVCMVQKLCKSCTEFNGQ</sequence>
<gene>
    <name evidence="2" type="ORF">TPC1_30237</name>
</gene>
<feature type="non-terminal residue" evidence="2">
    <location>
        <position position="1"/>
    </location>
</feature>
<evidence type="ECO:0000259" key="1">
    <source>
        <dbReference type="PROSITE" id="PS50081"/>
    </source>
</evidence>
<evidence type="ECO:0000313" key="2">
    <source>
        <dbReference type="EMBL" id="JAP90268.1"/>
    </source>
</evidence>
<name>A0A146K1B5_9EUKA</name>
<organism evidence="2">
    <name type="scientific">Trepomonas sp. PC1</name>
    <dbReference type="NCBI Taxonomy" id="1076344"/>
    <lineage>
        <taxon>Eukaryota</taxon>
        <taxon>Metamonada</taxon>
        <taxon>Diplomonadida</taxon>
        <taxon>Hexamitidae</taxon>
        <taxon>Hexamitinae</taxon>
        <taxon>Trepomonas</taxon>
    </lineage>
</organism>
<dbReference type="EMBL" id="GDID01006338">
    <property type="protein sequence ID" value="JAP90268.1"/>
    <property type="molecule type" value="Transcribed_RNA"/>
</dbReference>
<dbReference type="InterPro" id="IPR002219">
    <property type="entry name" value="PKC_DAG/PE"/>
</dbReference>
<protein>
    <recommendedName>
        <fullName evidence="1">Phorbol-ester/DAG-type domain-containing protein</fullName>
    </recommendedName>
</protein>